<reference evidence="4" key="1">
    <citation type="journal article" date="2019" name="Int. J. Syst. Evol. Microbiol.">
        <title>The Global Catalogue of Microorganisms (GCM) 10K type strain sequencing project: providing services to taxonomists for standard genome sequencing and annotation.</title>
        <authorList>
            <consortium name="The Broad Institute Genomics Platform"/>
            <consortium name="The Broad Institute Genome Sequencing Center for Infectious Disease"/>
            <person name="Wu L."/>
            <person name="Ma J."/>
        </authorList>
    </citation>
    <scope>NUCLEOTIDE SEQUENCE [LARGE SCALE GENOMIC DNA]</scope>
    <source>
        <strain evidence="4">JCM 1490</strain>
    </source>
</reference>
<dbReference type="RefSeq" id="WP_382396668.1">
    <property type="nucleotide sequence ID" value="NZ_JBHTCQ010000005.1"/>
</dbReference>
<feature type="domain" description="Xaa-Pro dipeptidyl-peptidase C-terminal" evidence="2">
    <location>
        <begin position="291"/>
        <end position="559"/>
    </location>
</feature>
<dbReference type="SUPFAM" id="SSF49785">
    <property type="entry name" value="Galactose-binding domain-like"/>
    <property type="match status" value="1"/>
</dbReference>
<sequence length="690" mass="77815">MRTRTDLPHDVEDVENVFIPLRDGQQLAARMWLPVDADERPVPAVVEYIPYRKRDATRGRDALNHPYVAGHGYACVRVDLRGSGDSDGVLVDEYREQEHRDAEDVIAWLAEQPWCDGNVGMMGISWGGFNALQLAALAPPALKAVISASATDDLYVDNMHYMGGCLLADNLSEATVMFAFNSLPPDPAIVGDRWREMWHERLEGSGLWLDTWLRHQRRDDYWKPASVCEDYTRVRCPVMAVGGWADGYTNAIFRLLENLDVPRRGLIGPWGHRYPHVGVPGPAIGFLQEVVRWWDHWLKGVDTGLEDEPMLRAWMQDSMPPSAAYEDRPGRWVAEPTWPSPGVREREYRFTAHHLLPVDADHDHVRTWDPDEAAEQDLSLQSPLSVGMFAGKWASYSAVPDLPYDQREEDGGALVFETEPLREPLEILGLPRVTFEVSADKPVAQLAVRLSDVAPNGEASRVTYGVLNLTHRDGSEHPQPLEPGRAYRVKVPLNGIAQSFPAGHRIRLSVSTSYWPLVWPAPEPATVTIATGRSSLVLPVRETRTEDADLRPFGAPEAAPEAETTVLATGQHSWRVTRDLATDISTLEIVNDQGTFRIEDTGTVIHRDTREWYSFRWNDVSSVRGETRTVRRLDNGEDWRVEVATRTVLTCTPTHFLLNAQLDAYELDEQQGDPRVYSQNWERSIPRDLV</sequence>
<dbReference type="Proteomes" id="UP001596455">
    <property type="component" value="Unassembled WGS sequence"/>
</dbReference>
<dbReference type="Gene3D" id="1.10.3020.10">
    <property type="entry name" value="alpha-amino acid ester hydrolase ( Helical cap domain)"/>
    <property type="match status" value="1"/>
</dbReference>
<accession>A0ABW2QCD9</accession>
<keyword evidence="4" id="KW-1185">Reference proteome</keyword>
<dbReference type="Pfam" id="PF08530">
    <property type="entry name" value="PepX_C"/>
    <property type="match status" value="1"/>
</dbReference>
<dbReference type="Gene3D" id="2.60.120.260">
    <property type="entry name" value="Galactose-binding domain-like"/>
    <property type="match status" value="1"/>
</dbReference>
<dbReference type="EMBL" id="JBHTCQ010000005">
    <property type="protein sequence ID" value="MFC7407139.1"/>
    <property type="molecule type" value="Genomic_DNA"/>
</dbReference>
<gene>
    <name evidence="3" type="ORF">ACFQQL_18630</name>
</gene>
<protein>
    <submittedName>
        <fullName evidence="3">CocE/NonD family hydrolase</fullName>
    </submittedName>
</protein>
<dbReference type="Gene3D" id="3.40.50.1820">
    <property type="entry name" value="alpha/beta hydrolase"/>
    <property type="match status" value="1"/>
</dbReference>
<keyword evidence="1 3" id="KW-0378">Hydrolase</keyword>
<comment type="caution">
    <text evidence="3">The sequence shown here is derived from an EMBL/GenBank/DDBJ whole genome shotgun (WGS) entry which is preliminary data.</text>
</comment>
<evidence type="ECO:0000313" key="3">
    <source>
        <dbReference type="EMBL" id="MFC7407139.1"/>
    </source>
</evidence>
<dbReference type="SUPFAM" id="SSF53474">
    <property type="entry name" value="alpha/beta-Hydrolases"/>
    <property type="match status" value="1"/>
</dbReference>
<dbReference type="NCBIfam" id="TIGR00976">
    <property type="entry name" value="CocE_NonD"/>
    <property type="match status" value="1"/>
</dbReference>
<dbReference type="InterPro" id="IPR000383">
    <property type="entry name" value="Xaa-Pro-like_dom"/>
</dbReference>
<name>A0ABW2QCD9_9MICO</name>
<dbReference type="GO" id="GO:0016787">
    <property type="term" value="F:hydrolase activity"/>
    <property type="evidence" value="ECO:0007669"/>
    <property type="project" value="UniProtKB-KW"/>
</dbReference>
<dbReference type="Pfam" id="PF02129">
    <property type="entry name" value="Peptidase_S15"/>
    <property type="match status" value="1"/>
</dbReference>
<evidence type="ECO:0000259" key="2">
    <source>
        <dbReference type="SMART" id="SM00939"/>
    </source>
</evidence>
<dbReference type="InterPro" id="IPR008979">
    <property type="entry name" value="Galactose-bd-like_sf"/>
</dbReference>
<evidence type="ECO:0000313" key="4">
    <source>
        <dbReference type="Proteomes" id="UP001596455"/>
    </source>
</evidence>
<dbReference type="InterPro" id="IPR050585">
    <property type="entry name" value="Xaa-Pro_dipeptidyl-ppase/CocE"/>
</dbReference>
<dbReference type="PANTHER" id="PTHR43056">
    <property type="entry name" value="PEPTIDASE S9 PROLYL OLIGOPEPTIDASE"/>
    <property type="match status" value="1"/>
</dbReference>
<dbReference type="InterPro" id="IPR029058">
    <property type="entry name" value="AB_hydrolase_fold"/>
</dbReference>
<dbReference type="InterPro" id="IPR005674">
    <property type="entry name" value="CocE/Ser_esterase"/>
</dbReference>
<dbReference type="SMART" id="SM00939">
    <property type="entry name" value="PepX_C"/>
    <property type="match status" value="1"/>
</dbReference>
<evidence type="ECO:0000256" key="1">
    <source>
        <dbReference type="ARBA" id="ARBA00022801"/>
    </source>
</evidence>
<dbReference type="InterPro" id="IPR013736">
    <property type="entry name" value="Xaa-Pro_dipept_C"/>
</dbReference>
<dbReference type="PANTHER" id="PTHR43056:SF10">
    <property type="entry name" value="COCE_NOND FAMILY, PUTATIVE (AFU_ORTHOLOGUE AFUA_7G00600)-RELATED"/>
    <property type="match status" value="1"/>
</dbReference>
<proteinExistence type="predicted"/>
<organism evidence="3 4">
    <name type="scientific">Georgenia alba</name>
    <dbReference type="NCBI Taxonomy" id="2233858"/>
    <lineage>
        <taxon>Bacteria</taxon>
        <taxon>Bacillati</taxon>
        <taxon>Actinomycetota</taxon>
        <taxon>Actinomycetes</taxon>
        <taxon>Micrococcales</taxon>
        <taxon>Bogoriellaceae</taxon>
        <taxon>Georgenia</taxon>
    </lineage>
</organism>